<organism evidence="15 16">
    <name type="scientific">Tritrichomonas musculus</name>
    <dbReference type="NCBI Taxonomy" id="1915356"/>
    <lineage>
        <taxon>Eukaryota</taxon>
        <taxon>Metamonada</taxon>
        <taxon>Parabasalia</taxon>
        <taxon>Tritrichomonadida</taxon>
        <taxon>Tritrichomonadidae</taxon>
        <taxon>Tritrichomonas</taxon>
    </lineage>
</organism>
<sequence>MIDDLFNMLKNIAVLTSGGDNAGLNAVIRAVTRAGEKLGVGVYGVRSGYRGLVEGQIIPLNSNKVSGTIQLGGTWLGTARLPEWRDPKVRRKAIRNMNLSSIEGLIVIGGNGSLAGAYNLFKDGFPVIGIPGSIDDDVYGTEVCLGVDTALNIIIEAIDRIRDCASSIQRAFVIEVMGRDCGALAQMAATATGAEVCLIPEEKGKVSMEDIAKTLMDAYTKGKSHAICVVAEGWKPGALELVKFLNQKQEETGFDIRETVLGYTQRGGAPTARDRIYGTLMGASAITSLVNGESGKVVSIVDGQVQLTPLENVIGKLKPVSKHLIQLYNDLD</sequence>
<dbReference type="InterPro" id="IPR012003">
    <property type="entry name" value="ATP_PFK_prok-type"/>
</dbReference>
<accession>A0ABR2KM93</accession>
<dbReference type="EMBL" id="JAPFFF010000004">
    <property type="protein sequence ID" value="KAK8891946.1"/>
    <property type="molecule type" value="Genomic_DNA"/>
</dbReference>
<name>A0ABR2KM93_9EUKA</name>
<dbReference type="PIRSF" id="PIRSF000532">
    <property type="entry name" value="ATP_PFK_prok"/>
    <property type="match status" value="1"/>
</dbReference>
<dbReference type="Gene3D" id="3.40.50.450">
    <property type="match status" value="1"/>
</dbReference>
<dbReference type="PANTHER" id="PTHR13697:SF4">
    <property type="entry name" value="ATP-DEPENDENT 6-PHOSPHOFRUCTOKINASE"/>
    <property type="match status" value="1"/>
</dbReference>
<evidence type="ECO:0000259" key="14">
    <source>
        <dbReference type="Pfam" id="PF00365"/>
    </source>
</evidence>
<evidence type="ECO:0000256" key="5">
    <source>
        <dbReference type="ARBA" id="ARBA00022490"/>
    </source>
</evidence>
<evidence type="ECO:0000313" key="16">
    <source>
        <dbReference type="Proteomes" id="UP001470230"/>
    </source>
</evidence>
<evidence type="ECO:0000256" key="9">
    <source>
        <dbReference type="ARBA" id="ARBA00022777"/>
    </source>
</evidence>
<keyword evidence="10" id="KW-0067">ATP-binding</keyword>
<comment type="cofactor">
    <cofactor evidence="1">
        <name>Mg(2+)</name>
        <dbReference type="ChEBI" id="CHEBI:18420"/>
    </cofactor>
</comment>
<keyword evidence="8" id="KW-0547">Nucleotide-binding</keyword>
<evidence type="ECO:0000256" key="11">
    <source>
        <dbReference type="ARBA" id="ARBA00022842"/>
    </source>
</evidence>
<dbReference type="PRINTS" id="PR00476">
    <property type="entry name" value="PHFRCTKINASE"/>
</dbReference>
<keyword evidence="7" id="KW-0479">Metal-binding</keyword>
<evidence type="ECO:0000256" key="8">
    <source>
        <dbReference type="ARBA" id="ARBA00022741"/>
    </source>
</evidence>
<evidence type="ECO:0000256" key="1">
    <source>
        <dbReference type="ARBA" id="ARBA00001946"/>
    </source>
</evidence>
<evidence type="ECO:0000256" key="2">
    <source>
        <dbReference type="ARBA" id="ARBA00004496"/>
    </source>
</evidence>
<dbReference type="EC" id="2.7.1.11" evidence="4"/>
<keyword evidence="9" id="KW-0418">Kinase</keyword>
<evidence type="ECO:0000256" key="6">
    <source>
        <dbReference type="ARBA" id="ARBA00022679"/>
    </source>
</evidence>
<evidence type="ECO:0000256" key="12">
    <source>
        <dbReference type="ARBA" id="ARBA00023152"/>
    </source>
</evidence>
<evidence type="ECO:0000313" key="15">
    <source>
        <dbReference type="EMBL" id="KAK8891946.1"/>
    </source>
</evidence>
<evidence type="ECO:0000256" key="3">
    <source>
        <dbReference type="ARBA" id="ARBA00004679"/>
    </source>
</evidence>
<dbReference type="InterPro" id="IPR035966">
    <property type="entry name" value="PKF_sf"/>
</dbReference>
<dbReference type="Proteomes" id="UP001470230">
    <property type="component" value="Unassembled WGS sequence"/>
</dbReference>
<dbReference type="InterPro" id="IPR000023">
    <property type="entry name" value="Phosphofructokinase_dom"/>
</dbReference>
<keyword evidence="5" id="KW-0963">Cytoplasm</keyword>
<dbReference type="PANTHER" id="PTHR13697">
    <property type="entry name" value="PHOSPHOFRUCTOKINASE"/>
    <property type="match status" value="1"/>
</dbReference>
<gene>
    <name evidence="15" type="ORF">M9Y10_029168</name>
</gene>
<dbReference type="SUPFAM" id="SSF53784">
    <property type="entry name" value="Phosphofructokinase"/>
    <property type="match status" value="1"/>
</dbReference>
<keyword evidence="16" id="KW-1185">Reference proteome</keyword>
<evidence type="ECO:0000256" key="13">
    <source>
        <dbReference type="ARBA" id="ARBA00048070"/>
    </source>
</evidence>
<reference evidence="15 16" key="1">
    <citation type="submission" date="2024-04" db="EMBL/GenBank/DDBJ databases">
        <title>Tritrichomonas musculus Genome.</title>
        <authorList>
            <person name="Alves-Ferreira E."/>
            <person name="Grigg M."/>
            <person name="Lorenzi H."/>
            <person name="Galac M."/>
        </authorList>
    </citation>
    <scope>NUCLEOTIDE SEQUENCE [LARGE SCALE GENOMIC DNA]</scope>
    <source>
        <strain evidence="15 16">EAF2021</strain>
    </source>
</reference>
<keyword evidence="12" id="KW-0324">Glycolysis</keyword>
<evidence type="ECO:0000256" key="10">
    <source>
        <dbReference type="ARBA" id="ARBA00022840"/>
    </source>
</evidence>
<evidence type="ECO:0000256" key="4">
    <source>
        <dbReference type="ARBA" id="ARBA00012055"/>
    </source>
</evidence>
<proteinExistence type="predicted"/>
<dbReference type="NCBIfam" id="NF002872">
    <property type="entry name" value="PRK03202.1"/>
    <property type="match status" value="1"/>
</dbReference>
<dbReference type="Pfam" id="PF00365">
    <property type="entry name" value="PFK"/>
    <property type="match status" value="1"/>
</dbReference>
<protein>
    <recommendedName>
        <fullName evidence="4">6-phosphofructokinase</fullName>
        <ecNumber evidence="4">2.7.1.11</ecNumber>
    </recommendedName>
</protein>
<keyword evidence="6" id="KW-0808">Transferase</keyword>
<comment type="caution">
    <text evidence="15">The sequence shown here is derived from an EMBL/GenBank/DDBJ whole genome shotgun (WGS) entry which is preliminary data.</text>
</comment>
<comment type="catalytic activity">
    <reaction evidence="13">
        <text>beta-D-fructose 6-phosphate + ATP = beta-D-fructose 1,6-bisphosphate + ADP + H(+)</text>
        <dbReference type="Rhea" id="RHEA:16109"/>
        <dbReference type="ChEBI" id="CHEBI:15378"/>
        <dbReference type="ChEBI" id="CHEBI:30616"/>
        <dbReference type="ChEBI" id="CHEBI:32966"/>
        <dbReference type="ChEBI" id="CHEBI:57634"/>
        <dbReference type="ChEBI" id="CHEBI:456216"/>
        <dbReference type="EC" id="2.7.1.11"/>
    </reaction>
</comment>
<comment type="subcellular location">
    <subcellularLocation>
        <location evidence="2">Cytoplasm</location>
    </subcellularLocation>
</comment>
<comment type="pathway">
    <text evidence="3">Carbohydrate degradation; glycolysis; D-glyceraldehyde 3-phosphate and glycerone phosphate from D-glucose: step 3/4.</text>
</comment>
<dbReference type="Gene3D" id="3.40.50.460">
    <property type="entry name" value="Phosphofructokinase domain"/>
    <property type="match status" value="1"/>
</dbReference>
<evidence type="ECO:0000256" key="7">
    <source>
        <dbReference type="ARBA" id="ARBA00022723"/>
    </source>
</evidence>
<dbReference type="InterPro" id="IPR022953">
    <property type="entry name" value="ATP_PFK"/>
</dbReference>
<feature type="domain" description="Phosphofructokinase" evidence="14">
    <location>
        <begin position="11"/>
        <end position="287"/>
    </location>
</feature>
<keyword evidence="11" id="KW-0460">Magnesium</keyword>